<feature type="region of interest" description="Disordered" evidence="1">
    <location>
        <begin position="1800"/>
        <end position="1857"/>
    </location>
</feature>
<feature type="compositionally biased region" description="Basic residues" evidence="1">
    <location>
        <begin position="518"/>
        <end position="534"/>
    </location>
</feature>
<sequence>MRHFTIFINLFVINTCIRVPIWTNDNIKRIYKEVRPTRADVLPHQPYNYLNQQHSANLQPLDAFISSSNNGWNQLLPKTSVKIITSKPKYYKKSIIQMPRKKKLYKKPLKASSTLNNYQNPVPYITYRKPKSSADFFIIPPSKSSNLYNAYPKVPVRTNLIKYQNPIQDQHFAQPENIPPVQNIPKFNQPLYTNLDQSFNIPINSKPDTTFPKTFYAQNQNAEESFVPSLPVIQPQHSNINNYDPVKNNLQGLQNLENFDDFNPSPEVEPNKKIVTPTKNEPEYYSHLYKNYRDDKTHEPEETDIHYKQEEDPEFERDEVEKAPESTHEYPADIPTKPLYPGEGLWAKPGLKHRPFISQQKYEDLKEDKETPKGYDTFVVGENIFDKNKNRFGQNLEHFTQEHNLNNNEQNVPETVVVSTTEKSSEQQNSESSEESEEEEFVPTRLYAQVRATENQEHLPEDDDGRLREAIKESKIHTVYTEEGYEDSAYDHAGHEKEAENDEGFEDLEREKLEKKEKKVPHKKYNLHLPKFSRTKYSNGEGLLSDEEIERLKKQELGLEDADAAGTQFEELDNTNQTDDNNDTENINEDYSEDDDEDEGEVTKPPLKQSNNFISTKETKTMTTKEKDDGGTETEISSKVRIILQPNNSTNSEKYVKVYPPKVYKTINRNKLTLPEYDVSRTTEHENTPVNFSGIFIEEIITTTEIPFTKLPSLEFDGYQDEIPITTLPTTAIPKPTYTDTDETLESINKAFLTLNANKRIKRFTNDFSNLKLEAPHFLPLVSHELGKVEKKDKEKYPYYDNYEEEGINKDSPLRYAENLKNIPKKTGKRMVFYEQADKKVQCPEIEATLNPIPERVSEAEKQKLENKTQEETKDKSHPDKQPKSPRLSGLGNQIDCLKSRYFGKNPFDSPFFEEQTVAPLTPIFNELKPTFRNKKSNNLVKHNAERDYSYKQIESNDIDNDQKDRKYSKKVKHHMRLSNQFGDKTATTQNTPKIIKNEINDQPKKYLDSRKKVYNSNDYSTTPLNVHTISLLTTPKYTVTLKPKHIYHQIELLEYLPDQKNNSKNLQDPKNKPKSSKNSETVDEDNLKFESSNSQSILHNNGKGITKIEGGKIPPFLIFDVNKFLPNQPKEKEKGQVQFDDQKQSITQIKKADSRESKAIDELPEAEELKRRRKIRRKRPLLQIFDVNKFLPTTPSPIYIEPLKTTTVLPKYTVLSEVYYKDDIKPNEQLNVFTDILNNIKNSSNNQAADTSIQSSEPASITFGSKITHKPQYRPQPPKNVQYIQDSYLQAYGDQEIDDSYYSSQITTSTNTPLVTATPVSPVTHRVSPKFHIRKPPNIYTHQGISTPSPEILKDREEKFKLYLSLLAAKKQPKYTSTTTIKNIPVYHQTIPVTEKAQEFMEKTTRVMGLMPPGTQRYKTIHHPKRDNSFQVATPGQKIIRVNKYFVFGMRPPPKQKIIIYADYANSKPIVKNNNILVRGKRSTSRGSYSSLSRTSGQFSGKQNDEPKSSEEDDDYVPHRPKNYYYDEKTGKIVYLTTKKPLQSEEEEIEYEEVTEEPASTTTSKPKQNPIFATATPPPAGKGFLDFVNKLRQAPGYVHIPDPTTTEKGQEEVTQKITTTIKPESTTPPEFLNILAKVRQNSQYKLIEDEDKKKKGTKSSTTTESSEDIVDDNADEEEEEAEQFSQGNIQNSPGGQNSAGAYEQLGIFDVTDFIPKIKNYLPRTSYDITKYKTISRPTVQPASAEEEDDEEEVRLAPTTSKHFVIFTNEDAVLTDDSVNEATATKEPKKVPITLQRRRLTTSVTTTETSTTSTTTTEKPDQPTTKPVIKLRRRPTTLRSTRTTHRTFTTTTTVRPSDSIISPVDKLRRNNYRRRPVRIKNEQVTLRDLDEDGENTTKVLRRRSDTTEQTTPKQGSKFVEAFKRYHRNKKHGGNYRKAENENVDVKEPENSTPVNEKPVVVPQDVEIIADFDKTKRHGGNYKKEEGVSLEKANIPEAYEDADEKSSGTDDKPLLINLLAKDQDQEKNESIENLETDTDDGQSPIASPTKRTIQENKTKEIYRRNKPIIRSRLVNNKVKKPIKTPNRKYFSTEPPLKRLTDIVPKPESYYKDPLLPFSVNMLVRVDKPNSDEISGISSDSAEQIDSDEEVKVTSRDTSSKRPNFIKDPSKRLYYYAPI</sequence>
<feature type="compositionally biased region" description="Low complexity" evidence="1">
    <location>
        <begin position="1486"/>
        <end position="1498"/>
    </location>
</feature>
<feature type="region of interest" description="Disordered" evidence="1">
    <location>
        <begin position="852"/>
        <end position="892"/>
    </location>
</feature>
<feature type="compositionally biased region" description="Low complexity" evidence="1">
    <location>
        <begin position="1837"/>
        <end position="1855"/>
    </location>
</feature>
<dbReference type="RefSeq" id="XP_028138902.1">
    <property type="nucleotide sequence ID" value="XM_028283101.1"/>
</dbReference>
<evidence type="ECO:0000256" key="1">
    <source>
        <dbReference type="SAM" id="MobiDB-lite"/>
    </source>
</evidence>
<evidence type="ECO:0000256" key="2">
    <source>
        <dbReference type="SAM" id="SignalP"/>
    </source>
</evidence>
<feature type="compositionally biased region" description="Basic and acidic residues" evidence="1">
    <location>
        <begin position="856"/>
        <end position="883"/>
    </location>
</feature>
<feature type="compositionally biased region" description="Basic and acidic residues" evidence="1">
    <location>
        <begin position="617"/>
        <end position="630"/>
    </location>
</feature>
<feature type="compositionally biased region" description="Basic and acidic residues" evidence="1">
    <location>
        <begin position="319"/>
        <end position="331"/>
    </location>
</feature>
<feature type="compositionally biased region" description="Low complexity" evidence="1">
    <location>
        <begin position="1801"/>
        <end position="1817"/>
    </location>
</feature>
<feature type="compositionally biased region" description="Basic and acidic residues" evidence="1">
    <location>
        <begin position="2020"/>
        <end position="2029"/>
    </location>
</feature>
<feature type="compositionally biased region" description="Acidic residues" evidence="1">
    <location>
        <begin position="1545"/>
        <end position="1557"/>
    </location>
</feature>
<organism evidence="3">
    <name type="scientific">Diabrotica virgifera virgifera</name>
    <name type="common">western corn rootworm</name>
    <dbReference type="NCBI Taxonomy" id="50390"/>
    <lineage>
        <taxon>Eukaryota</taxon>
        <taxon>Metazoa</taxon>
        <taxon>Ecdysozoa</taxon>
        <taxon>Arthropoda</taxon>
        <taxon>Hexapoda</taxon>
        <taxon>Insecta</taxon>
        <taxon>Pterygota</taxon>
        <taxon>Neoptera</taxon>
        <taxon>Endopterygota</taxon>
        <taxon>Coleoptera</taxon>
        <taxon>Polyphaga</taxon>
        <taxon>Cucujiformia</taxon>
        <taxon>Chrysomeloidea</taxon>
        <taxon>Chrysomelidae</taxon>
        <taxon>Galerucinae</taxon>
        <taxon>Diabroticina</taxon>
        <taxon>Diabroticites</taxon>
        <taxon>Diabrotica</taxon>
    </lineage>
</organism>
<keyword evidence="2" id="KW-0732">Signal</keyword>
<accession>A0A6P7FVV8</accession>
<feature type="compositionally biased region" description="Acidic residues" evidence="1">
    <location>
        <begin position="432"/>
        <end position="441"/>
    </location>
</feature>
<feature type="compositionally biased region" description="Basic and acidic residues" evidence="1">
    <location>
        <begin position="2148"/>
        <end position="2158"/>
    </location>
</feature>
<gene>
    <name evidence="3" type="primary">LOC114333241</name>
</gene>
<feature type="region of interest" description="Disordered" evidence="1">
    <location>
        <begin position="2019"/>
        <end position="2047"/>
    </location>
</feature>
<feature type="region of interest" description="Disordered" evidence="1">
    <location>
        <begin position="474"/>
        <end position="541"/>
    </location>
</feature>
<feature type="compositionally biased region" description="Polar residues" evidence="1">
    <location>
        <begin position="1559"/>
        <end position="1568"/>
    </location>
</feature>
<feature type="compositionally biased region" description="Polar residues" evidence="1">
    <location>
        <begin position="2130"/>
        <end position="2140"/>
    </location>
</feature>
<name>A0A6P7FVV8_DIAVI</name>
<dbReference type="OrthoDB" id="6915407at2759"/>
<feature type="chain" id="PRO_5027799030" evidence="2">
    <location>
        <begin position="19"/>
        <end position="2177"/>
    </location>
</feature>
<evidence type="ECO:0000313" key="3">
    <source>
        <dbReference type="RefSeq" id="XP_028138902.1"/>
    </source>
</evidence>
<feature type="compositionally biased region" description="Low complexity" evidence="1">
    <location>
        <begin position="419"/>
        <end position="431"/>
    </location>
</feature>
<feature type="compositionally biased region" description="Basic and acidic residues" evidence="1">
    <location>
        <begin position="507"/>
        <end position="517"/>
    </location>
</feature>
<feature type="compositionally biased region" description="Polar residues" evidence="1">
    <location>
        <begin position="1684"/>
        <end position="1700"/>
    </location>
</feature>
<dbReference type="InParanoid" id="A0A6P7FVV8"/>
<proteinExistence type="predicted"/>
<feature type="region of interest" description="Disordered" evidence="1">
    <location>
        <begin position="1482"/>
        <end position="1524"/>
    </location>
</feature>
<feature type="region of interest" description="Disordered" evidence="1">
    <location>
        <begin position="2128"/>
        <end position="2163"/>
    </location>
</feature>
<feature type="compositionally biased region" description="Basic and acidic residues" evidence="1">
    <location>
        <begin position="292"/>
        <end position="310"/>
    </location>
</feature>
<feature type="compositionally biased region" description="Acidic residues" evidence="1">
    <location>
        <begin position="1666"/>
        <end position="1683"/>
    </location>
</feature>
<feature type="region of interest" description="Disordered" evidence="1">
    <location>
        <begin position="1061"/>
        <end position="1100"/>
    </location>
</feature>
<feature type="compositionally biased region" description="Acidic residues" evidence="1">
    <location>
        <begin position="580"/>
        <end position="600"/>
    </location>
</feature>
<feature type="compositionally biased region" description="Basic and acidic residues" evidence="1">
    <location>
        <begin position="489"/>
        <end position="498"/>
    </location>
</feature>
<feature type="region of interest" description="Disordered" evidence="1">
    <location>
        <begin position="292"/>
        <end position="337"/>
    </location>
</feature>
<feature type="region of interest" description="Disordered" evidence="1">
    <location>
        <begin position="1650"/>
        <end position="1701"/>
    </location>
</feature>
<protein>
    <submittedName>
        <fullName evidence="3">Uncharacterized protein LOC114333241</fullName>
    </submittedName>
</protein>
<feature type="region of interest" description="Disordered" evidence="1">
    <location>
        <begin position="416"/>
        <end position="446"/>
    </location>
</feature>
<feature type="signal peptide" evidence="2">
    <location>
        <begin position="1"/>
        <end position="18"/>
    </location>
</feature>
<feature type="region of interest" description="Disordered" evidence="1">
    <location>
        <begin position="1545"/>
        <end position="1579"/>
    </location>
</feature>
<feature type="region of interest" description="Disordered" evidence="1">
    <location>
        <begin position="261"/>
        <end position="280"/>
    </location>
</feature>
<feature type="region of interest" description="Disordered" evidence="1">
    <location>
        <begin position="555"/>
        <end position="634"/>
    </location>
</feature>
<reference evidence="3" key="1">
    <citation type="submission" date="2025-08" db="UniProtKB">
        <authorList>
            <consortium name="RefSeq"/>
        </authorList>
    </citation>
    <scope>IDENTIFICATION</scope>
    <source>
        <tissue evidence="3">Whole insect</tissue>
    </source>
</reference>
<feature type="compositionally biased region" description="Polar residues" evidence="1">
    <location>
        <begin position="1090"/>
        <end position="1100"/>
    </location>
</feature>